<evidence type="ECO:0000256" key="8">
    <source>
        <dbReference type="ARBA" id="ARBA00023012"/>
    </source>
</evidence>
<keyword evidence="4" id="KW-0472">Membrane</keyword>
<dbReference type="GO" id="GO:0000155">
    <property type="term" value="F:phosphorelay sensor kinase activity"/>
    <property type="evidence" value="ECO:0007669"/>
    <property type="project" value="InterPro"/>
</dbReference>
<organism evidence="10 11">
    <name type="scientific">Cognatilysobacter bugurensis</name>
    <dbReference type="NCBI Taxonomy" id="543356"/>
    <lineage>
        <taxon>Bacteria</taxon>
        <taxon>Pseudomonadati</taxon>
        <taxon>Pseudomonadota</taxon>
        <taxon>Gammaproteobacteria</taxon>
        <taxon>Lysobacterales</taxon>
        <taxon>Lysobacteraceae</taxon>
        <taxon>Cognatilysobacter</taxon>
    </lineage>
</organism>
<evidence type="ECO:0000256" key="7">
    <source>
        <dbReference type="ARBA" id="ARBA00022777"/>
    </source>
</evidence>
<sequence>MKRWSDRLAHDLKGPLAPLQTAAFLLRSGALPPERQRELVDVIDRQTRRLNRMIEELGDFTRAEQNRLVTRRGPCSLALVLDLALGAVPDAATEPEFIGGTDAIEIDGDEPRLVQMFGTLLSHARARDPAHAPVLRIEPLDAGVRVSVIDRGPAPDPTALAGLFDAPQPAPADEGLGLALMLAGAIAQAHDGRLDAHPADTGGLRIDCSLPRL</sequence>
<dbReference type="EC" id="2.7.13.3" evidence="3"/>
<evidence type="ECO:0000313" key="10">
    <source>
        <dbReference type="EMBL" id="GHA81582.1"/>
    </source>
</evidence>
<dbReference type="InterPro" id="IPR003594">
    <property type="entry name" value="HATPase_dom"/>
</dbReference>
<dbReference type="Gene3D" id="1.10.287.130">
    <property type="match status" value="1"/>
</dbReference>
<comment type="subcellular location">
    <subcellularLocation>
        <location evidence="2">Cell membrane</location>
        <topology evidence="2">Multi-pass membrane protein</topology>
    </subcellularLocation>
</comment>
<dbReference type="EMBL" id="BMYD01000003">
    <property type="protein sequence ID" value="GHA81582.1"/>
    <property type="molecule type" value="Genomic_DNA"/>
</dbReference>
<dbReference type="InterPro" id="IPR050980">
    <property type="entry name" value="2C_sensor_his_kinase"/>
</dbReference>
<comment type="catalytic activity">
    <reaction evidence="1">
        <text>ATP + protein L-histidine = ADP + protein N-phospho-L-histidine.</text>
        <dbReference type="EC" id="2.7.13.3"/>
    </reaction>
</comment>
<evidence type="ECO:0000259" key="9">
    <source>
        <dbReference type="PROSITE" id="PS50109"/>
    </source>
</evidence>
<reference evidence="10" key="1">
    <citation type="journal article" date="2014" name="Int. J. Syst. Evol. Microbiol.">
        <title>Complete genome sequence of Corynebacterium casei LMG S-19264T (=DSM 44701T), isolated from a smear-ripened cheese.</title>
        <authorList>
            <consortium name="US DOE Joint Genome Institute (JGI-PGF)"/>
            <person name="Walter F."/>
            <person name="Albersmeier A."/>
            <person name="Kalinowski J."/>
            <person name="Ruckert C."/>
        </authorList>
    </citation>
    <scope>NUCLEOTIDE SEQUENCE</scope>
    <source>
        <strain evidence="10">KCTC 23077</strain>
    </source>
</reference>
<dbReference type="GO" id="GO:0005886">
    <property type="term" value="C:plasma membrane"/>
    <property type="evidence" value="ECO:0007669"/>
    <property type="project" value="UniProtKB-SubCell"/>
</dbReference>
<protein>
    <recommendedName>
        <fullName evidence="3">histidine kinase</fullName>
        <ecNumber evidence="3">2.7.13.3</ecNumber>
    </recommendedName>
</protein>
<keyword evidence="11" id="KW-1185">Reference proteome</keyword>
<name>A0A918W8M0_9GAMM</name>
<dbReference type="InterPro" id="IPR003661">
    <property type="entry name" value="HisK_dim/P_dom"/>
</dbReference>
<keyword evidence="5" id="KW-0597">Phosphoprotein</keyword>
<evidence type="ECO:0000256" key="5">
    <source>
        <dbReference type="ARBA" id="ARBA00022553"/>
    </source>
</evidence>
<reference evidence="10" key="2">
    <citation type="submission" date="2020-09" db="EMBL/GenBank/DDBJ databases">
        <authorList>
            <person name="Sun Q."/>
            <person name="Kim S."/>
        </authorList>
    </citation>
    <scope>NUCLEOTIDE SEQUENCE</scope>
    <source>
        <strain evidence="10">KCTC 23077</strain>
    </source>
</reference>
<dbReference type="PANTHER" id="PTHR44936">
    <property type="entry name" value="SENSOR PROTEIN CREC"/>
    <property type="match status" value="1"/>
</dbReference>
<dbReference type="SUPFAM" id="SSF55874">
    <property type="entry name" value="ATPase domain of HSP90 chaperone/DNA topoisomerase II/histidine kinase"/>
    <property type="match status" value="1"/>
</dbReference>
<evidence type="ECO:0000256" key="1">
    <source>
        <dbReference type="ARBA" id="ARBA00000085"/>
    </source>
</evidence>
<dbReference type="SMART" id="SM00388">
    <property type="entry name" value="HisKA"/>
    <property type="match status" value="1"/>
</dbReference>
<evidence type="ECO:0000256" key="4">
    <source>
        <dbReference type="ARBA" id="ARBA00022475"/>
    </source>
</evidence>
<keyword evidence="8" id="KW-0902">Two-component regulatory system</keyword>
<evidence type="ECO:0000256" key="3">
    <source>
        <dbReference type="ARBA" id="ARBA00012438"/>
    </source>
</evidence>
<dbReference type="Proteomes" id="UP000646426">
    <property type="component" value="Unassembled WGS sequence"/>
</dbReference>
<dbReference type="Pfam" id="PF00512">
    <property type="entry name" value="HisKA"/>
    <property type="match status" value="1"/>
</dbReference>
<dbReference type="CDD" id="cd00082">
    <property type="entry name" value="HisKA"/>
    <property type="match status" value="1"/>
</dbReference>
<dbReference type="InterPro" id="IPR036890">
    <property type="entry name" value="HATPase_C_sf"/>
</dbReference>
<dbReference type="PROSITE" id="PS50109">
    <property type="entry name" value="HIS_KIN"/>
    <property type="match status" value="1"/>
</dbReference>
<evidence type="ECO:0000256" key="2">
    <source>
        <dbReference type="ARBA" id="ARBA00004651"/>
    </source>
</evidence>
<dbReference type="PANTHER" id="PTHR44936:SF9">
    <property type="entry name" value="SENSOR PROTEIN CREC"/>
    <property type="match status" value="1"/>
</dbReference>
<keyword evidence="4" id="KW-1003">Cell membrane</keyword>
<keyword evidence="7" id="KW-0418">Kinase</keyword>
<accession>A0A918W8M0</accession>
<dbReference type="Pfam" id="PF02518">
    <property type="entry name" value="HATPase_c"/>
    <property type="match status" value="1"/>
</dbReference>
<dbReference type="AlphaFoldDB" id="A0A918W8M0"/>
<dbReference type="InterPro" id="IPR036097">
    <property type="entry name" value="HisK_dim/P_sf"/>
</dbReference>
<evidence type="ECO:0000256" key="6">
    <source>
        <dbReference type="ARBA" id="ARBA00022679"/>
    </source>
</evidence>
<gene>
    <name evidence="10" type="ORF">GCM10007067_19290</name>
</gene>
<dbReference type="RefSeq" id="WP_189455931.1">
    <property type="nucleotide sequence ID" value="NZ_BMYD01000003.1"/>
</dbReference>
<evidence type="ECO:0000313" key="11">
    <source>
        <dbReference type="Proteomes" id="UP000646426"/>
    </source>
</evidence>
<proteinExistence type="predicted"/>
<comment type="caution">
    <text evidence="10">The sequence shown here is derived from an EMBL/GenBank/DDBJ whole genome shotgun (WGS) entry which is preliminary data.</text>
</comment>
<dbReference type="Gene3D" id="3.30.565.10">
    <property type="entry name" value="Histidine kinase-like ATPase, C-terminal domain"/>
    <property type="match status" value="1"/>
</dbReference>
<feature type="domain" description="Histidine kinase" evidence="9">
    <location>
        <begin position="7"/>
        <end position="213"/>
    </location>
</feature>
<dbReference type="SUPFAM" id="SSF47384">
    <property type="entry name" value="Homodimeric domain of signal transducing histidine kinase"/>
    <property type="match status" value="1"/>
</dbReference>
<keyword evidence="6" id="KW-0808">Transferase</keyword>
<dbReference type="InterPro" id="IPR005467">
    <property type="entry name" value="His_kinase_dom"/>
</dbReference>